<keyword evidence="5" id="KW-1185">Reference proteome</keyword>
<dbReference type="EMBL" id="JASXSX010000001">
    <property type="protein sequence ID" value="MDT3766899.1"/>
    <property type="molecule type" value="Genomic_DNA"/>
</dbReference>
<reference evidence="4 5" key="1">
    <citation type="submission" date="2023-06" db="EMBL/GenBank/DDBJ databases">
        <title>Draft genome sequence of Gleimia hominis type strain CCUG 57540T.</title>
        <authorList>
            <person name="Salva-Serra F."/>
            <person name="Cardew S."/>
            <person name="Jensie Markopoulos S."/>
            <person name="Ohlen M."/>
            <person name="Inganas E."/>
            <person name="Svensson-Stadler L."/>
            <person name="Moore E.R.B."/>
        </authorList>
    </citation>
    <scope>NUCLEOTIDE SEQUENCE [LARGE SCALE GENOMIC DNA]</scope>
    <source>
        <strain evidence="4 5">CCUG 57540</strain>
    </source>
</reference>
<feature type="region of interest" description="Disordered" evidence="1">
    <location>
        <begin position="202"/>
        <end position="250"/>
    </location>
</feature>
<protein>
    <submittedName>
        <fullName evidence="4">DUF4129 domain-containing protein</fullName>
    </submittedName>
</protein>
<evidence type="ECO:0000256" key="2">
    <source>
        <dbReference type="SAM" id="Phobius"/>
    </source>
</evidence>
<feature type="domain" description="Protein-glutamine gamma-glutamyltransferase-like C-terminal" evidence="3">
    <location>
        <begin position="123"/>
        <end position="192"/>
    </location>
</feature>
<keyword evidence="2" id="KW-0812">Transmembrane</keyword>
<dbReference type="InterPro" id="IPR025403">
    <property type="entry name" value="TgpA-like_C"/>
</dbReference>
<accession>A0ABU3I954</accession>
<name>A0ABU3I954_9ACTO</name>
<evidence type="ECO:0000313" key="5">
    <source>
        <dbReference type="Proteomes" id="UP001247542"/>
    </source>
</evidence>
<dbReference type="RefSeq" id="WP_313272126.1">
    <property type="nucleotide sequence ID" value="NZ_JASXSX010000001.1"/>
</dbReference>
<sequence>MLVSTAFTPDPDEARELLERELSHAEYNTFDMLQAVFNRWLQELLTAVHLPPNEVGYTVAIIAAIIIVAVLGLIIWRIRKHRKVRGEASVEDALLDPTVSAEEYASRARAALETDPDAAVIDAFRAVVALLDRAKIMHASPGRTAGDVQRELQAHFPALKSAATHATRAFNIAAYAQTPAPRTTREDAQQILAIFEQLSAAHQRKQAPQGYSESHSYPSPQGHSETQGRPETQGHPETQGRPEAQGGGDE</sequence>
<dbReference type="Proteomes" id="UP001247542">
    <property type="component" value="Unassembled WGS sequence"/>
</dbReference>
<keyword evidence="2" id="KW-0472">Membrane</keyword>
<dbReference type="Pfam" id="PF13559">
    <property type="entry name" value="DUF4129"/>
    <property type="match status" value="1"/>
</dbReference>
<comment type="caution">
    <text evidence="4">The sequence shown here is derived from an EMBL/GenBank/DDBJ whole genome shotgun (WGS) entry which is preliminary data.</text>
</comment>
<feature type="compositionally biased region" description="Basic and acidic residues" evidence="1">
    <location>
        <begin position="226"/>
        <end position="240"/>
    </location>
</feature>
<evidence type="ECO:0000256" key="1">
    <source>
        <dbReference type="SAM" id="MobiDB-lite"/>
    </source>
</evidence>
<feature type="transmembrane region" description="Helical" evidence="2">
    <location>
        <begin position="55"/>
        <end position="76"/>
    </location>
</feature>
<proteinExistence type="predicted"/>
<feature type="compositionally biased region" description="Polar residues" evidence="1">
    <location>
        <begin position="209"/>
        <end position="225"/>
    </location>
</feature>
<keyword evidence="2" id="KW-1133">Transmembrane helix</keyword>
<evidence type="ECO:0000259" key="3">
    <source>
        <dbReference type="Pfam" id="PF13559"/>
    </source>
</evidence>
<evidence type="ECO:0000313" key="4">
    <source>
        <dbReference type="EMBL" id="MDT3766899.1"/>
    </source>
</evidence>
<organism evidence="4 5">
    <name type="scientific">Gleimia hominis</name>
    <dbReference type="NCBI Taxonomy" id="595468"/>
    <lineage>
        <taxon>Bacteria</taxon>
        <taxon>Bacillati</taxon>
        <taxon>Actinomycetota</taxon>
        <taxon>Actinomycetes</taxon>
        <taxon>Actinomycetales</taxon>
        <taxon>Actinomycetaceae</taxon>
        <taxon>Gleimia</taxon>
    </lineage>
</organism>
<gene>
    <name evidence="4" type="ORF">QS713_02315</name>
</gene>